<gene>
    <name evidence="1" type="ORF">EZS28_019650</name>
</gene>
<sequence length="68" mass="8036">MVVQLYLKEDTFMIVEYLIELSVEIGTFDLLGKFEESLVQNKKIIKELILEVLAQMIKVILPYYRVKI</sequence>
<reference evidence="1 2" key="1">
    <citation type="submission" date="2019-03" db="EMBL/GenBank/DDBJ databases">
        <title>Single cell metagenomics reveals metabolic interactions within the superorganism composed of flagellate Streblomastix strix and complex community of Bacteroidetes bacteria on its surface.</title>
        <authorList>
            <person name="Treitli S.C."/>
            <person name="Kolisko M."/>
            <person name="Husnik F."/>
            <person name="Keeling P."/>
            <person name="Hampl V."/>
        </authorList>
    </citation>
    <scope>NUCLEOTIDE SEQUENCE [LARGE SCALE GENOMIC DNA]</scope>
    <source>
        <strain evidence="1">ST1C</strain>
    </source>
</reference>
<proteinExistence type="predicted"/>
<organism evidence="1 2">
    <name type="scientific">Streblomastix strix</name>
    <dbReference type="NCBI Taxonomy" id="222440"/>
    <lineage>
        <taxon>Eukaryota</taxon>
        <taxon>Metamonada</taxon>
        <taxon>Preaxostyla</taxon>
        <taxon>Oxymonadida</taxon>
        <taxon>Streblomastigidae</taxon>
        <taxon>Streblomastix</taxon>
    </lineage>
</organism>
<dbReference type="Proteomes" id="UP000324800">
    <property type="component" value="Unassembled WGS sequence"/>
</dbReference>
<protein>
    <submittedName>
        <fullName evidence="1">Uncharacterized protein</fullName>
    </submittedName>
</protein>
<evidence type="ECO:0000313" key="2">
    <source>
        <dbReference type="Proteomes" id="UP000324800"/>
    </source>
</evidence>
<dbReference type="EMBL" id="SNRW01005559">
    <property type="protein sequence ID" value="KAA6384822.1"/>
    <property type="molecule type" value="Genomic_DNA"/>
</dbReference>
<dbReference type="AlphaFoldDB" id="A0A5J4VQD0"/>
<name>A0A5J4VQD0_9EUKA</name>
<comment type="caution">
    <text evidence="1">The sequence shown here is derived from an EMBL/GenBank/DDBJ whole genome shotgun (WGS) entry which is preliminary data.</text>
</comment>
<evidence type="ECO:0000313" key="1">
    <source>
        <dbReference type="EMBL" id="KAA6384822.1"/>
    </source>
</evidence>
<accession>A0A5J4VQD0</accession>